<dbReference type="Proteomes" id="UP000254794">
    <property type="component" value="Unassembled WGS sequence"/>
</dbReference>
<dbReference type="AlphaFoldDB" id="A0A378JPD2"/>
<dbReference type="EMBL" id="UGOD01000001">
    <property type="protein sequence ID" value="STX52143.1"/>
    <property type="molecule type" value="Genomic_DNA"/>
</dbReference>
<evidence type="ECO:0000313" key="2">
    <source>
        <dbReference type="Proteomes" id="UP000254794"/>
    </source>
</evidence>
<reference evidence="1 2" key="1">
    <citation type="submission" date="2018-06" db="EMBL/GenBank/DDBJ databases">
        <authorList>
            <consortium name="Pathogen Informatics"/>
            <person name="Doyle S."/>
        </authorList>
    </citation>
    <scope>NUCLEOTIDE SEQUENCE [LARGE SCALE GENOMIC DNA]</scope>
    <source>
        <strain evidence="1 2">NCTC13316</strain>
    </source>
</reference>
<protein>
    <submittedName>
        <fullName evidence="1">Transposase</fullName>
    </submittedName>
</protein>
<keyword evidence="2" id="KW-1185">Reference proteome</keyword>
<proteinExistence type="predicted"/>
<organism evidence="1 2">
    <name type="scientific">Legionella busanensis</name>
    <dbReference type="NCBI Taxonomy" id="190655"/>
    <lineage>
        <taxon>Bacteria</taxon>
        <taxon>Pseudomonadati</taxon>
        <taxon>Pseudomonadota</taxon>
        <taxon>Gammaproteobacteria</taxon>
        <taxon>Legionellales</taxon>
        <taxon>Legionellaceae</taxon>
        <taxon>Legionella</taxon>
    </lineage>
</organism>
<name>A0A378JPD2_9GAMM</name>
<accession>A0A378JPD2</accession>
<evidence type="ECO:0000313" key="1">
    <source>
        <dbReference type="EMBL" id="STX52143.1"/>
    </source>
</evidence>
<sequence length="56" mass="6938">MRSTKPLAFKWRHFHGELILQCVRWYCKYGISYRDLEEMMSERGLELNHTTAYRWV</sequence>
<gene>
    <name evidence="1" type="ORF">NCTC13316_02247</name>
</gene>